<proteinExistence type="inferred from homology"/>
<accession>A0ABP0ZBD7</accession>
<name>A0ABP0ZBD7_9ROSI</name>
<keyword evidence="5" id="KW-1185">Reference proteome</keyword>
<dbReference type="Pfam" id="PF00117">
    <property type="entry name" value="GATase"/>
    <property type="match status" value="1"/>
</dbReference>
<dbReference type="PANTHER" id="PTHR42695:SF9">
    <property type="entry name" value="GAMMA-GLUTAMYL PEPTIDASE 2-RELATED"/>
    <property type="match status" value="1"/>
</dbReference>
<gene>
    <name evidence="4" type="ORF">CITCOLO1_LOCUS22248</name>
</gene>
<evidence type="ECO:0000256" key="2">
    <source>
        <dbReference type="ARBA" id="ARBA00011083"/>
    </source>
</evidence>
<evidence type="ECO:0000313" key="5">
    <source>
        <dbReference type="Proteomes" id="UP001642487"/>
    </source>
</evidence>
<dbReference type="SUPFAM" id="SSF52317">
    <property type="entry name" value="Class I glutamine amidotransferase-like"/>
    <property type="match status" value="1"/>
</dbReference>
<evidence type="ECO:0000256" key="1">
    <source>
        <dbReference type="ARBA" id="ARBA00005179"/>
    </source>
</evidence>
<evidence type="ECO:0000259" key="3">
    <source>
        <dbReference type="Pfam" id="PF00117"/>
    </source>
</evidence>
<feature type="domain" description="Glutamine amidotransferase" evidence="3">
    <location>
        <begin position="26"/>
        <end position="135"/>
    </location>
</feature>
<dbReference type="InterPro" id="IPR017926">
    <property type="entry name" value="GATASE"/>
</dbReference>
<dbReference type="InterPro" id="IPR044992">
    <property type="entry name" value="ChyE-like"/>
</dbReference>
<dbReference type="EMBL" id="OZ021743">
    <property type="protein sequence ID" value="CAK9329769.1"/>
    <property type="molecule type" value="Genomic_DNA"/>
</dbReference>
<organism evidence="4 5">
    <name type="scientific">Citrullus colocynthis</name>
    <name type="common">colocynth</name>
    <dbReference type="NCBI Taxonomy" id="252529"/>
    <lineage>
        <taxon>Eukaryota</taxon>
        <taxon>Viridiplantae</taxon>
        <taxon>Streptophyta</taxon>
        <taxon>Embryophyta</taxon>
        <taxon>Tracheophyta</taxon>
        <taxon>Spermatophyta</taxon>
        <taxon>Magnoliopsida</taxon>
        <taxon>eudicotyledons</taxon>
        <taxon>Gunneridae</taxon>
        <taxon>Pentapetalae</taxon>
        <taxon>rosids</taxon>
        <taxon>fabids</taxon>
        <taxon>Cucurbitales</taxon>
        <taxon>Cucurbitaceae</taxon>
        <taxon>Benincaseae</taxon>
        <taxon>Citrullus</taxon>
    </lineage>
</organism>
<evidence type="ECO:0000313" key="4">
    <source>
        <dbReference type="EMBL" id="CAK9329769.1"/>
    </source>
</evidence>
<comment type="pathway">
    <text evidence="1">Secondary metabolite biosynthesis.</text>
</comment>
<comment type="similarity">
    <text evidence="2">Belongs to the peptidase C26 family.</text>
</comment>
<dbReference type="InterPro" id="IPR029062">
    <property type="entry name" value="Class_I_gatase-like"/>
</dbReference>
<dbReference type="Proteomes" id="UP001642487">
    <property type="component" value="Chromosome 9"/>
</dbReference>
<reference evidence="4 5" key="1">
    <citation type="submission" date="2024-03" db="EMBL/GenBank/DDBJ databases">
        <authorList>
            <person name="Gkanogiannis A."/>
            <person name="Becerra Lopez-Lavalle L."/>
        </authorList>
    </citation>
    <scope>NUCLEOTIDE SEQUENCE [LARGE SCALE GENOMIC DNA]</scope>
</reference>
<protein>
    <recommendedName>
        <fullName evidence="3">Glutamine amidotransferase domain-containing protein</fullName>
    </recommendedName>
</protein>
<dbReference type="PANTHER" id="PTHR42695">
    <property type="entry name" value="GLUTAMINE AMIDOTRANSFERASE YLR126C-RELATED"/>
    <property type="match status" value="1"/>
</dbReference>
<sequence length="177" mass="20110">MEGERWDLFMAVEGEIPAMNELQNYNDFDAMEKKLLGICFGHQVLSRALGGKVGKAKTGWDIGVRKVEIMESSEWKFVEEMGEIPGSMFIIECHRDEVWEIPFGAKVIGFSEKTGVEVFAIGDHILGIQDHPEYSKDILYDLVDRLVNNDTIQPEFAEDAKLGIQAAEPDTKWWDKI</sequence>
<dbReference type="PROSITE" id="PS51273">
    <property type="entry name" value="GATASE_TYPE_1"/>
    <property type="match status" value="1"/>
</dbReference>
<dbReference type="Gene3D" id="3.40.50.880">
    <property type="match status" value="1"/>
</dbReference>